<keyword evidence="1" id="KW-0812">Transmembrane</keyword>
<reference evidence="3 4" key="1">
    <citation type="submission" date="2018-05" db="EMBL/GenBank/DDBJ databases">
        <title>Freshwater and sediment microbial communities from various areas in North America, analyzing microbe dynamics in response to fracking.</title>
        <authorList>
            <person name="Lamendella R."/>
        </authorList>
    </citation>
    <scope>NUCLEOTIDE SEQUENCE [LARGE SCALE GENOMIC DNA]</scope>
    <source>
        <strain evidence="3 4">DB-3</strain>
    </source>
</reference>
<feature type="transmembrane region" description="Helical" evidence="1">
    <location>
        <begin position="12"/>
        <end position="29"/>
    </location>
</feature>
<gene>
    <name evidence="3" type="ORF">DET56_114109</name>
</gene>
<keyword evidence="1" id="KW-1133">Transmembrane helix</keyword>
<evidence type="ECO:0000313" key="3">
    <source>
        <dbReference type="EMBL" id="PWW34731.1"/>
    </source>
</evidence>
<dbReference type="Pfam" id="PF14340">
    <property type="entry name" value="DUF4395"/>
    <property type="match status" value="1"/>
</dbReference>
<name>A0A855XPU1_9BACL</name>
<dbReference type="PIRSF" id="PIRSF030042">
    <property type="entry name" value="UCP030042"/>
    <property type="match status" value="1"/>
</dbReference>
<feature type="domain" description="DUF4395" evidence="2">
    <location>
        <begin position="6"/>
        <end position="131"/>
    </location>
</feature>
<dbReference type="Proteomes" id="UP000247078">
    <property type="component" value="Unassembled WGS sequence"/>
</dbReference>
<feature type="transmembrane region" description="Helical" evidence="1">
    <location>
        <begin position="35"/>
        <end position="55"/>
    </location>
</feature>
<evidence type="ECO:0000313" key="4">
    <source>
        <dbReference type="Proteomes" id="UP000247078"/>
    </source>
</evidence>
<proteinExistence type="predicted"/>
<evidence type="ECO:0000256" key="1">
    <source>
        <dbReference type="SAM" id="Phobius"/>
    </source>
</evidence>
<comment type="caution">
    <text evidence="3">The sequence shown here is derived from an EMBL/GenBank/DDBJ whole genome shotgun (WGS) entry which is preliminary data.</text>
</comment>
<organism evidence="3 4">
    <name type="scientific">Paenibacillus pabuli</name>
    <dbReference type="NCBI Taxonomy" id="1472"/>
    <lineage>
        <taxon>Bacteria</taxon>
        <taxon>Bacillati</taxon>
        <taxon>Bacillota</taxon>
        <taxon>Bacilli</taxon>
        <taxon>Bacillales</taxon>
        <taxon>Paenibacillaceae</taxon>
        <taxon>Paenibacillus</taxon>
    </lineage>
</organism>
<keyword evidence="1" id="KW-0472">Membrane</keyword>
<feature type="transmembrane region" description="Helical" evidence="1">
    <location>
        <begin position="103"/>
        <end position="129"/>
    </location>
</feature>
<evidence type="ECO:0000259" key="2">
    <source>
        <dbReference type="Pfam" id="PF14340"/>
    </source>
</evidence>
<feature type="transmembrane region" description="Helical" evidence="1">
    <location>
        <begin position="76"/>
        <end position="97"/>
    </location>
</feature>
<dbReference type="InterPro" id="IPR025508">
    <property type="entry name" value="DUF4395"/>
</dbReference>
<dbReference type="InterPro" id="IPR016942">
    <property type="entry name" value="UCP030042"/>
</dbReference>
<accession>A0A855XPU1</accession>
<protein>
    <submittedName>
        <fullName evidence="3">Uncharacterized protein DUF4395</fullName>
    </submittedName>
</protein>
<dbReference type="AlphaFoldDB" id="A0A855XPU1"/>
<dbReference type="EMBL" id="QGTZ01000014">
    <property type="protein sequence ID" value="PWW34731.1"/>
    <property type="molecule type" value="Genomic_DNA"/>
</dbReference>
<sequence length="140" mass="15411">MQMREVPMRYVKANQIGIVLFVVLSFLFNQPLILGALWIIQVVGLASGGKLNLFVQIGKVVLTGKGTETQAVELQRFNNVLAVLFLTLALVSFGLGWQVASYIFSSMLLLAASAALLGYCVGCTVYFWYKQLRAGRKIGF</sequence>